<protein>
    <recommendedName>
        <fullName evidence="3">PTS EIIA type-2 domain-containing protein</fullName>
    </recommendedName>
</protein>
<evidence type="ECO:0000313" key="2">
    <source>
        <dbReference type="Proteomes" id="UP000019246"/>
    </source>
</evidence>
<dbReference type="AlphaFoldDB" id="W7B7Y2"/>
<reference evidence="1 2" key="1">
    <citation type="journal article" date="2014" name="Int. J. Syst. Evol. Microbiol.">
        <title>Listeria floridensis sp. nov., Listeria aquatica sp. nov., Listeria cornellensis sp. nov., Listeria riparia sp. nov. and Listeria grandensis sp. nov., from agricultural and natural environments.</title>
        <authorList>
            <person name="den Bakker H.C."/>
            <person name="Warchocki S."/>
            <person name="Wright E.M."/>
            <person name="Allred A.F."/>
            <person name="Ahlstrom C."/>
            <person name="Manuel C.S."/>
            <person name="Stasiewicz M.J."/>
            <person name="Burrell A."/>
            <person name="Roof S."/>
            <person name="Strawn L."/>
            <person name="Fortes E.D."/>
            <person name="Nightingale K.K."/>
            <person name="Kephart D."/>
            <person name="Wiedmann M."/>
        </authorList>
    </citation>
    <scope>NUCLEOTIDE SEQUENCE [LARGE SCALE GENOMIC DNA]</scope>
    <source>
        <strain evidence="1 2">FSL S10-1188</strain>
    </source>
</reference>
<proteinExistence type="predicted"/>
<dbReference type="PATRIC" id="fig|1265818.5.peg.1558"/>
<comment type="caution">
    <text evidence="1">The sequence shown here is derived from an EMBL/GenBank/DDBJ whole genome shotgun (WGS) entry which is preliminary data.</text>
</comment>
<name>W7B7Y2_9LIST</name>
<dbReference type="EMBL" id="AOCG01000008">
    <property type="protein sequence ID" value="EUJ18976.1"/>
    <property type="molecule type" value="Genomic_DNA"/>
</dbReference>
<dbReference type="Proteomes" id="UP000019246">
    <property type="component" value="Unassembled WGS sequence"/>
</dbReference>
<dbReference type="STRING" id="1265818.MAQA_07778"/>
<organism evidence="1 2">
    <name type="scientific">Listeria aquatica FSL S10-1188</name>
    <dbReference type="NCBI Taxonomy" id="1265818"/>
    <lineage>
        <taxon>Bacteria</taxon>
        <taxon>Bacillati</taxon>
        <taxon>Bacillota</taxon>
        <taxon>Bacilli</taxon>
        <taxon>Bacillales</taxon>
        <taxon>Listeriaceae</taxon>
        <taxon>Listeria</taxon>
    </lineage>
</organism>
<dbReference type="RefSeq" id="WP_036072404.1">
    <property type="nucleotide sequence ID" value="NZ_AOCG01000008.1"/>
</dbReference>
<accession>W7B7Y2</accession>
<dbReference type="Gene3D" id="3.40.930.10">
    <property type="entry name" value="Mannitol-specific EII, Chain A"/>
    <property type="match status" value="1"/>
</dbReference>
<sequence length="199" mass="22290">MLKKNTQAVQNHLFDTSLTGTIAELKRIHNYSQLVLSFLESIVIEQESAMTRNAEDNLRKLSGRIAELNESIDGTRLFGKLNSLESNRKMISAGMNTGIFVVNENVDRAALFAFKLAHSIDFQMDGEVKSGVSLVMIFVLPYELNAAELEIITYLLNMLTEDDSLVPLAESGGKKSLEAFFAVSLREFLEQKKTQNFFS</sequence>
<evidence type="ECO:0008006" key="3">
    <source>
        <dbReference type="Google" id="ProtNLM"/>
    </source>
</evidence>
<keyword evidence="2" id="KW-1185">Reference proteome</keyword>
<dbReference type="InterPro" id="IPR016152">
    <property type="entry name" value="PTrfase/Anion_transptr"/>
</dbReference>
<gene>
    <name evidence="1" type="ORF">MAQA_07778</name>
</gene>
<evidence type="ECO:0000313" key="1">
    <source>
        <dbReference type="EMBL" id="EUJ18976.1"/>
    </source>
</evidence>